<evidence type="ECO:0000256" key="1">
    <source>
        <dbReference type="SAM" id="Phobius"/>
    </source>
</evidence>
<accession>A0ABR3B561</accession>
<dbReference type="EMBL" id="JBCLYO010000004">
    <property type="protein sequence ID" value="KAL0090191.1"/>
    <property type="molecule type" value="Genomic_DNA"/>
</dbReference>
<organism evidence="2 3">
    <name type="scientific">Phycomyces blakesleeanus</name>
    <dbReference type="NCBI Taxonomy" id="4837"/>
    <lineage>
        <taxon>Eukaryota</taxon>
        <taxon>Fungi</taxon>
        <taxon>Fungi incertae sedis</taxon>
        <taxon>Mucoromycota</taxon>
        <taxon>Mucoromycotina</taxon>
        <taxon>Mucoromycetes</taxon>
        <taxon>Mucorales</taxon>
        <taxon>Phycomycetaceae</taxon>
        <taxon>Phycomyces</taxon>
    </lineage>
</organism>
<name>A0ABR3B561_PHYBL</name>
<feature type="transmembrane region" description="Helical" evidence="1">
    <location>
        <begin position="6"/>
        <end position="23"/>
    </location>
</feature>
<dbReference type="Proteomes" id="UP001448207">
    <property type="component" value="Unassembled WGS sequence"/>
</dbReference>
<evidence type="ECO:0000313" key="2">
    <source>
        <dbReference type="EMBL" id="KAL0090191.1"/>
    </source>
</evidence>
<comment type="caution">
    <text evidence="2">The sequence shown here is derived from an EMBL/GenBank/DDBJ whole genome shotgun (WGS) entry which is preliminary data.</text>
</comment>
<gene>
    <name evidence="2" type="ORF">J3Q64DRAFT_1728747</name>
</gene>
<evidence type="ECO:0000313" key="3">
    <source>
        <dbReference type="Proteomes" id="UP001448207"/>
    </source>
</evidence>
<keyword evidence="1" id="KW-1133">Transmembrane helix</keyword>
<keyword evidence="1" id="KW-0472">Membrane</keyword>
<keyword evidence="1" id="KW-0812">Transmembrane</keyword>
<feature type="transmembrane region" description="Helical" evidence="1">
    <location>
        <begin position="35"/>
        <end position="63"/>
    </location>
</feature>
<reference evidence="2 3" key="1">
    <citation type="submission" date="2024-04" db="EMBL/GenBank/DDBJ databases">
        <title>Symmetric and asymmetric DNA N6-adenine methylation regulates different biological responses in Mucorales.</title>
        <authorList>
            <consortium name="Lawrence Berkeley National Laboratory"/>
            <person name="Lax C."/>
            <person name="Mondo S.J."/>
            <person name="Osorio-Concepcion M."/>
            <person name="Muszewska A."/>
            <person name="Corrochano-Luque M."/>
            <person name="Gutierrez G."/>
            <person name="Riley R."/>
            <person name="Lipzen A."/>
            <person name="Guo J."/>
            <person name="Hundley H."/>
            <person name="Amirebrahimi M."/>
            <person name="Ng V."/>
            <person name="Lorenzo-Gutierrez D."/>
            <person name="Binder U."/>
            <person name="Yang J."/>
            <person name="Song Y."/>
            <person name="Canovas D."/>
            <person name="Navarro E."/>
            <person name="Freitag M."/>
            <person name="Gabaldon T."/>
            <person name="Grigoriev I.V."/>
            <person name="Corrochano L.M."/>
            <person name="Nicolas F.E."/>
            <person name="Garre V."/>
        </authorList>
    </citation>
    <scope>NUCLEOTIDE SEQUENCE [LARGE SCALE GENOMIC DNA]</scope>
    <source>
        <strain evidence="2 3">L51</strain>
    </source>
</reference>
<protein>
    <submittedName>
        <fullName evidence="2">Uncharacterized protein</fullName>
    </submittedName>
</protein>
<sequence length="64" mass="7727">MCLISFFFQNSFFIFHFSSVLYCPCELVMMLPCALMCLCLCLLMKFFFTWRIFYIFFILFVALA</sequence>
<keyword evidence="3" id="KW-1185">Reference proteome</keyword>
<proteinExistence type="predicted"/>